<keyword evidence="3" id="KW-0645">Protease</keyword>
<dbReference type="InterPro" id="IPR003675">
    <property type="entry name" value="Rce1/LyrA-like_dom"/>
</dbReference>
<feature type="transmembrane region" description="Helical" evidence="1">
    <location>
        <begin position="145"/>
        <end position="166"/>
    </location>
</feature>
<protein>
    <submittedName>
        <fullName evidence="3">CPBP family intramembrane metalloprotease</fullName>
    </submittedName>
</protein>
<dbReference type="EMBL" id="JABFRW010000070">
    <property type="protein sequence ID" value="NOT33749.1"/>
    <property type="molecule type" value="Genomic_DNA"/>
</dbReference>
<comment type="caution">
    <text evidence="3">The sequence shown here is derived from an EMBL/GenBank/DDBJ whole genome shotgun (WGS) entry which is preliminary data.</text>
</comment>
<feature type="transmembrane region" description="Helical" evidence="1">
    <location>
        <begin position="256"/>
        <end position="274"/>
    </location>
</feature>
<evidence type="ECO:0000313" key="3">
    <source>
        <dbReference type="EMBL" id="NOT33749.1"/>
    </source>
</evidence>
<organism evidence="3 4">
    <name type="scientific">Eiseniibacteriota bacterium</name>
    <dbReference type="NCBI Taxonomy" id="2212470"/>
    <lineage>
        <taxon>Bacteria</taxon>
        <taxon>Candidatus Eiseniibacteriota</taxon>
    </lineage>
</organism>
<proteinExistence type="predicted"/>
<keyword evidence="3" id="KW-0378">Hydrolase</keyword>
<name>A0A849SX85_UNCEI</name>
<feature type="transmembrane region" description="Helical" evidence="1">
    <location>
        <begin position="226"/>
        <end position="244"/>
    </location>
</feature>
<feature type="domain" description="CAAX prenyl protease 2/Lysostaphin resistance protein A-like" evidence="2">
    <location>
        <begin position="145"/>
        <end position="238"/>
    </location>
</feature>
<evidence type="ECO:0000256" key="1">
    <source>
        <dbReference type="SAM" id="Phobius"/>
    </source>
</evidence>
<dbReference type="Pfam" id="PF02517">
    <property type="entry name" value="Rce1-like"/>
    <property type="match status" value="1"/>
</dbReference>
<evidence type="ECO:0000313" key="4">
    <source>
        <dbReference type="Proteomes" id="UP000580839"/>
    </source>
</evidence>
<evidence type="ECO:0000259" key="2">
    <source>
        <dbReference type="Pfam" id="PF02517"/>
    </source>
</evidence>
<feature type="transmembrane region" description="Helical" evidence="1">
    <location>
        <begin position="100"/>
        <end position="125"/>
    </location>
</feature>
<dbReference type="AlphaFoldDB" id="A0A849SX85"/>
<dbReference type="GO" id="GO:0006508">
    <property type="term" value="P:proteolysis"/>
    <property type="evidence" value="ECO:0007669"/>
    <property type="project" value="UniProtKB-KW"/>
</dbReference>
<feature type="transmembrane region" description="Helical" evidence="1">
    <location>
        <begin position="58"/>
        <end position="79"/>
    </location>
</feature>
<keyword evidence="1" id="KW-0472">Membrane</keyword>
<gene>
    <name evidence="3" type="ORF">HOP12_06210</name>
</gene>
<keyword evidence="1" id="KW-0812">Transmembrane</keyword>
<feature type="transmembrane region" description="Helical" evidence="1">
    <location>
        <begin position="23"/>
        <end position="46"/>
    </location>
</feature>
<reference evidence="3 4" key="1">
    <citation type="submission" date="2020-04" db="EMBL/GenBank/DDBJ databases">
        <title>Metagenomic profiling of ammonia- and methane-oxidizing microorganisms in a Dutch drinking water treatment plant.</title>
        <authorList>
            <person name="Poghosyan L."/>
            <person name="Leucker S."/>
        </authorList>
    </citation>
    <scope>NUCLEOTIDE SEQUENCE [LARGE SCALE GENOMIC DNA]</scope>
    <source>
        <strain evidence="3">S-RSF-IL-03</strain>
    </source>
</reference>
<feature type="transmembrane region" description="Helical" evidence="1">
    <location>
        <begin position="178"/>
        <end position="194"/>
    </location>
</feature>
<keyword evidence="3" id="KW-0482">Metalloprotease</keyword>
<accession>A0A849SX85</accession>
<dbReference type="GO" id="GO:0080120">
    <property type="term" value="P:CAAX-box protein maturation"/>
    <property type="evidence" value="ECO:0007669"/>
    <property type="project" value="UniProtKB-ARBA"/>
</dbReference>
<keyword evidence="1" id="KW-1133">Transmembrane helix</keyword>
<dbReference type="GO" id="GO:0008237">
    <property type="term" value="F:metallopeptidase activity"/>
    <property type="evidence" value="ECO:0007669"/>
    <property type="project" value="UniProtKB-KW"/>
</dbReference>
<feature type="transmembrane region" description="Helical" evidence="1">
    <location>
        <begin position="200"/>
        <end position="219"/>
    </location>
</feature>
<dbReference type="Proteomes" id="UP000580839">
    <property type="component" value="Unassembled WGS sequence"/>
</dbReference>
<sequence length="288" mass="30841">MSSSSADLPPDSLVTRAWARIPAVVRAVLVGFIVLGIGGSVSGVLMFANLRLAPRLPLFLPLTAVWLWLFWRFANGAGWPRRTSAARRGSLRARALPARVWAWALIAGGLALIAVMGIAFVTYRFATLPGAAYRAPFDVAAFPPWTMASIFVAVALTAGVVEEAAFRGYMLSGIQRRHGWFVGIGLVTILFYLAHLSHAYATIAFVPFFLAHGLVFGLLVRYTGSIVPGVVLHALSDLVVLPMQYGVVPSAGQWEFVSHGWMTLAAAVAAVPAFRRLARAASAIGSEP</sequence>
<dbReference type="GO" id="GO:0004175">
    <property type="term" value="F:endopeptidase activity"/>
    <property type="evidence" value="ECO:0007669"/>
    <property type="project" value="UniProtKB-ARBA"/>
</dbReference>